<evidence type="ECO:0000256" key="2">
    <source>
        <dbReference type="SAM" id="SignalP"/>
    </source>
</evidence>
<dbReference type="OrthoDB" id="18853at2759"/>
<sequence length="212" mass="22867">MGGFGGILGVMAGILGGFWGSQGGWSWDPSPILGIPPMEAELDNAEAAPLPNNNNNGPWDPPPEPRAWGDPKIFECSRIKALAGGLGGVWGAGEDLHQVGNTPMGLRVDLGSQVDLRSQGGFGVDLGGFGRDAVQKKTFTKWVNAHLARAACRVGDLYSDLRDGFVLSGETLVRRPVRHLHHHHHHHHHLHDSMTIIMRIIIIIAIIISMTP</sequence>
<dbReference type="AlphaFoldDB" id="A0A3L8Q3Z7"/>
<protein>
    <submittedName>
        <fullName evidence="3">Uncharacterized protein</fullName>
    </submittedName>
</protein>
<reference evidence="3 5" key="1">
    <citation type="journal article" date="2018" name="Proc. R. Soc. B">
        <title>A non-coding region near Follistatin controls head colour polymorphism in the Gouldian finch.</title>
        <authorList>
            <person name="Toomey M.B."/>
            <person name="Marques C.I."/>
            <person name="Andrade P."/>
            <person name="Araujo P.M."/>
            <person name="Sabatino S."/>
            <person name="Gazda M.A."/>
            <person name="Afonso S."/>
            <person name="Lopes R.J."/>
            <person name="Corbo J.C."/>
            <person name="Carneiro M."/>
        </authorList>
    </citation>
    <scope>NUCLEOTIDE SEQUENCE [LARGE SCALE GENOMIC DNA]</scope>
    <source>
        <strain evidence="3">Red01</strain>
        <tissue evidence="3">Muscle</tissue>
    </source>
</reference>
<dbReference type="SUPFAM" id="SSF47576">
    <property type="entry name" value="Calponin-homology domain, CH-domain"/>
    <property type="match status" value="1"/>
</dbReference>
<dbReference type="Proteomes" id="UP000276834">
    <property type="component" value="Unassembled WGS sequence"/>
</dbReference>
<gene>
    <name evidence="3" type="ORF">DV515_00019719</name>
    <name evidence="4" type="ORF">DV515_00019720</name>
</gene>
<feature type="chain" id="PRO_5036084249" evidence="2">
    <location>
        <begin position="27"/>
        <end position="212"/>
    </location>
</feature>
<keyword evidence="5" id="KW-1185">Reference proteome</keyword>
<feature type="non-terminal residue" evidence="3">
    <location>
        <position position="212"/>
    </location>
</feature>
<reference evidence="3" key="2">
    <citation type="submission" date="2018-08" db="EMBL/GenBank/DDBJ databases">
        <authorList>
            <person name="Sabatino S.J."/>
        </authorList>
    </citation>
    <scope>NUCLEOTIDE SEQUENCE</scope>
    <source>
        <strain evidence="3">Red01</strain>
        <tissue evidence="3">Muscle</tissue>
    </source>
</reference>
<accession>A0A3L8Q3Z7</accession>
<dbReference type="EMBL" id="QUSF01011700">
    <property type="protein sequence ID" value="RLV62062.1"/>
    <property type="molecule type" value="Genomic_DNA"/>
</dbReference>
<name>A0A3L8Q3Z7_CHLGU</name>
<evidence type="ECO:0000313" key="3">
    <source>
        <dbReference type="EMBL" id="RLV62061.1"/>
    </source>
</evidence>
<dbReference type="InterPro" id="IPR036872">
    <property type="entry name" value="CH_dom_sf"/>
</dbReference>
<evidence type="ECO:0000313" key="5">
    <source>
        <dbReference type="Proteomes" id="UP000276834"/>
    </source>
</evidence>
<organism evidence="3 5">
    <name type="scientific">Chloebia gouldiae</name>
    <name type="common">Gouldian finch</name>
    <name type="synonym">Erythrura gouldiae</name>
    <dbReference type="NCBI Taxonomy" id="44316"/>
    <lineage>
        <taxon>Eukaryota</taxon>
        <taxon>Metazoa</taxon>
        <taxon>Chordata</taxon>
        <taxon>Craniata</taxon>
        <taxon>Vertebrata</taxon>
        <taxon>Euteleostomi</taxon>
        <taxon>Archelosauria</taxon>
        <taxon>Archosauria</taxon>
        <taxon>Dinosauria</taxon>
        <taxon>Saurischia</taxon>
        <taxon>Theropoda</taxon>
        <taxon>Coelurosauria</taxon>
        <taxon>Aves</taxon>
        <taxon>Neognathae</taxon>
        <taxon>Neoaves</taxon>
        <taxon>Telluraves</taxon>
        <taxon>Australaves</taxon>
        <taxon>Passeriformes</taxon>
        <taxon>Passeroidea</taxon>
        <taxon>Passeridae</taxon>
        <taxon>Chloebia</taxon>
    </lineage>
</organism>
<dbReference type="EMBL" id="QUSF01011701">
    <property type="protein sequence ID" value="RLV62061.1"/>
    <property type="molecule type" value="Genomic_DNA"/>
</dbReference>
<feature type="signal peptide" evidence="2">
    <location>
        <begin position="1"/>
        <end position="26"/>
    </location>
</feature>
<dbReference type="Gene3D" id="1.10.418.10">
    <property type="entry name" value="Calponin-like domain"/>
    <property type="match status" value="1"/>
</dbReference>
<evidence type="ECO:0000256" key="1">
    <source>
        <dbReference type="SAM" id="MobiDB-lite"/>
    </source>
</evidence>
<keyword evidence="2" id="KW-0732">Signal</keyword>
<feature type="compositionally biased region" description="Low complexity" evidence="1">
    <location>
        <begin position="47"/>
        <end position="58"/>
    </location>
</feature>
<evidence type="ECO:0000313" key="4">
    <source>
        <dbReference type="EMBL" id="RLV62062.1"/>
    </source>
</evidence>
<dbReference type="PROSITE" id="PS00019">
    <property type="entry name" value="ACTININ_1"/>
    <property type="match status" value="1"/>
</dbReference>
<feature type="region of interest" description="Disordered" evidence="1">
    <location>
        <begin position="47"/>
        <end position="67"/>
    </location>
</feature>
<proteinExistence type="predicted"/>
<dbReference type="InterPro" id="IPR001589">
    <property type="entry name" value="Actinin_actin-bd_CS"/>
</dbReference>
<comment type="caution">
    <text evidence="3">The sequence shown here is derived from an EMBL/GenBank/DDBJ whole genome shotgun (WGS) entry which is preliminary data.</text>
</comment>